<name>A0A151HKD2_TOXGO</name>
<dbReference type="Proteomes" id="UP000075225">
    <property type="component" value="Unassembled WGS sequence"/>
</dbReference>
<feature type="compositionally biased region" description="Low complexity" evidence="4">
    <location>
        <begin position="303"/>
        <end position="317"/>
    </location>
</feature>
<dbReference type="CDD" id="cd00590">
    <property type="entry name" value="RRM_SF"/>
    <property type="match status" value="2"/>
</dbReference>
<accession>A0A151HKD2</accession>
<dbReference type="PROSITE" id="PS50102">
    <property type="entry name" value="RRM"/>
    <property type="match status" value="2"/>
</dbReference>
<reference evidence="7" key="1">
    <citation type="submission" date="2016-03" db="EMBL/GenBank/DDBJ databases">
        <authorList>
            <person name="Sibley D."/>
            <person name="Venepally P."/>
            <person name="Karamycheva S."/>
            <person name="Hadjithomas M."/>
            <person name="Khan A."/>
            <person name="Brunk B."/>
            <person name="Roos D."/>
            <person name="Caler E."/>
            <person name="Lorenzi H."/>
        </authorList>
    </citation>
    <scope>NUCLEOTIDE SEQUENCE [LARGE SCALE GENOMIC DNA]</scope>
    <source>
        <strain evidence="7">TgCatPRC2</strain>
    </source>
</reference>
<dbReference type="OrthoDB" id="333268at2759"/>
<dbReference type="InterPro" id="IPR000504">
    <property type="entry name" value="RRM_dom"/>
</dbReference>
<evidence type="ECO:0000256" key="3">
    <source>
        <dbReference type="PROSITE-ProRule" id="PRU00176"/>
    </source>
</evidence>
<feature type="compositionally biased region" description="Basic and acidic residues" evidence="4">
    <location>
        <begin position="461"/>
        <end position="474"/>
    </location>
</feature>
<dbReference type="VEuPathDB" id="ToxoDB:TGPRC2_328100"/>
<feature type="domain" description="RRM" evidence="5">
    <location>
        <begin position="26"/>
        <end position="137"/>
    </location>
</feature>
<gene>
    <name evidence="6" type="ORF">TGPRC2_328100</name>
</gene>
<feature type="non-terminal residue" evidence="6">
    <location>
        <position position="474"/>
    </location>
</feature>
<feature type="domain" description="RRM" evidence="5">
    <location>
        <begin position="168"/>
        <end position="246"/>
    </location>
</feature>
<feature type="compositionally biased region" description="Basic and acidic residues" evidence="4">
    <location>
        <begin position="401"/>
        <end position="441"/>
    </location>
</feature>
<evidence type="ECO:0000256" key="1">
    <source>
        <dbReference type="ARBA" id="ARBA00022737"/>
    </source>
</evidence>
<evidence type="ECO:0000256" key="4">
    <source>
        <dbReference type="SAM" id="MobiDB-lite"/>
    </source>
</evidence>
<keyword evidence="2 3" id="KW-0694">RNA-binding</keyword>
<dbReference type="GO" id="GO:0003723">
    <property type="term" value="F:RNA binding"/>
    <property type="evidence" value="ECO:0007669"/>
    <property type="project" value="UniProtKB-UniRule"/>
</dbReference>
<feature type="compositionally biased region" description="Basic and acidic residues" evidence="4">
    <location>
        <begin position="342"/>
        <end position="380"/>
    </location>
</feature>
<organism evidence="6 7">
    <name type="scientific">Toxoplasma gondii TgCatPRC2</name>
    <dbReference type="NCBI Taxonomy" id="1130821"/>
    <lineage>
        <taxon>Eukaryota</taxon>
        <taxon>Sar</taxon>
        <taxon>Alveolata</taxon>
        <taxon>Apicomplexa</taxon>
        <taxon>Conoidasida</taxon>
        <taxon>Coccidia</taxon>
        <taxon>Eucoccidiorida</taxon>
        <taxon>Eimeriorina</taxon>
        <taxon>Sarcocystidae</taxon>
        <taxon>Toxoplasma</taxon>
    </lineage>
</organism>
<proteinExistence type="predicted"/>
<dbReference type="InterPro" id="IPR012677">
    <property type="entry name" value="Nucleotide-bd_a/b_plait_sf"/>
</dbReference>
<comment type="caution">
    <text evidence="6">The sequence shown here is derived from an EMBL/GenBank/DDBJ whole genome shotgun (WGS) entry which is preliminary data.</text>
</comment>
<keyword evidence="1" id="KW-0677">Repeat</keyword>
<protein>
    <submittedName>
        <fullName evidence="6">RNA recognition motif protein</fullName>
    </submittedName>
</protein>
<dbReference type="Gene3D" id="3.30.70.330">
    <property type="match status" value="2"/>
</dbReference>
<dbReference type="Pfam" id="PF00076">
    <property type="entry name" value="RRM_1"/>
    <property type="match status" value="1"/>
</dbReference>
<evidence type="ECO:0000256" key="2">
    <source>
        <dbReference type="ARBA" id="ARBA00022884"/>
    </source>
</evidence>
<dbReference type="PANTHER" id="PTHR24012">
    <property type="entry name" value="RNA BINDING PROTEIN"/>
    <property type="match status" value="1"/>
</dbReference>
<feature type="compositionally biased region" description="Polar residues" evidence="4">
    <location>
        <begin position="241"/>
        <end position="253"/>
    </location>
</feature>
<feature type="region of interest" description="Disordered" evidence="4">
    <location>
        <begin position="231"/>
        <end position="474"/>
    </location>
</feature>
<evidence type="ECO:0000259" key="5">
    <source>
        <dbReference type="PROSITE" id="PS50102"/>
    </source>
</evidence>
<evidence type="ECO:0000313" key="6">
    <source>
        <dbReference type="EMBL" id="KYK69784.1"/>
    </source>
</evidence>
<feature type="compositionally biased region" description="Basic residues" evidence="4">
    <location>
        <begin position="381"/>
        <end position="393"/>
    </location>
</feature>
<dbReference type="EMBL" id="AHZP02000695">
    <property type="protein sequence ID" value="KYK69784.1"/>
    <property type="molecule type" value="Genomic_DNA"/>
</dbReference>
<evidence type="ECO:0000313" key="7">
    <source>
        <dbReference type="Proteomes" id="UP000075225"/>
    </source>
</evidence>
<dbReference type="SMART" id="SM00360">
    <property type="entry name" value="RRM"/>
    <property type="match status" value="2"/>
</dbReference>
<sequence>MHGVRIRERPMKVLMSQPTRSVYEEKTLFISQVSERLDEAEVAEELARLGFDNICGVRLIGDSGAEAQSAEKERTAEEAPHRAIHKGYGFVDFSSQDATVKALQFFLRRQREAQAAAESQANFLLGGKPFVLAPSIPMKKHRWILAPPNKEAIKWEREARKEAPVDATTIFVKNLAFSVSEEELANHFVSLFSVIPSQTVVCRDASGKSRGFAFVKFDTEADAMAAMLANDSPLSGRPLTVSRSTRNITTPKQQHTRPQRLVGAKPAERQRPGVGFDARKRHQKPRLALGETGPKGEEERAELSLSSSSSASSASSSCDVPGAGGEVREKENEEKEEEMQEEREAAREERAPGQDRETAKEEKKLEKGETNEKKEGEKKTNAKKRSRKARKSSRAGGLTQRGEEQLNERHAGSRVKDRREAERPREAGRASKVNTAERGRDEDLEEEQREICKHPCHRKKVDSGEERKDRRTKG</sequence>
<dbReference type="InterPro" id="IPR035979">
    <property type="entry name" value="RBD_domain_sf"/>
</dbReference>
<dbReference type="SUPFAM" id="SSF54928">
    <property type="entry name" value="RNA-binding domain, RBD"/>
    <property type="match status" value="2"/>
</dbReference>
<dbReference type="AlphaFoldDB" id="A0A151HKD2"/>